<accession>A0A369YBE2</accession>
<dbReference type="Proteomes" id="UP000253872">
    <property type="component" value="Unassembled WGS sequence"/>
</dbReference>
<proteinExistence type="predicted"/>
<reference evidence="2 3" key="1">
    <citation type="submission" date="2018-05" db="EMBL/GenBank/DDBJ databases">
        <title>Draft Genome Sequences for a Diverse set of 7 Haemophilus Species.</title>
        <authorList>
            <person name="Nichols M."/>
            <person name="Topaz N."/>
            <person name="Wang X."/>
            <person name="Wang X."/>
            <person name="Boxrud D."/>
        </authorList>
    </citation>
    <scope>NUCLEOTIDE SEQUENCE [LARGE SCALE GENOMIC DNA]</scope>
    <source>
        <strain evidence="2 3">C2002001239</strain>
    </source>
</reference>
<gene>
    <name evidence="2" type="ORF">DPV93_07545</name>
</gene>
<evidence type="ECO:0000313" key="3">
    <source>
        <dbReference type="Proteomes" id="UP000253872"/>
    </source>
</evidence>
<evidence type="ECO:0000313" key="2">
    <source>
        <dbReference type="EMBL" id="RDE70854.1"/>
    </source>
</evidence>
<comment type="caution">
    <text evidence="2">The sequence shown here is derived from an EMBL/GenBank/DDBJ whole genome shotgun (WGS) entry which is preliminary data.</text>
</comment>
<dbReference type="RefSeq" id="WP_111403359.1">
    <property type="nucleotide sequence ID" value="NZ_QEPN01000006.1"/>
</dbReference>
<organism evidence="2 3">
    <name type="scientific">Haemophilus sputorum</name>
    <dbReference type="NCBI Taxonomy" id="1078480"/>
    <lineage>
        <taxon>Bacteria</taxon>
        <taxon>Pseudomonadati</taxon>
        <taxon>Pseudomonadota</taxon>
        <taxon>Gammaproteobacteria</taxon>
        <taxon>Pasteurellales</taxon>
        <taxon>Pasteurellaceae</taxon>
        <taxon>Haemophilus</taxon>
    </lineage>
</organism>
<dbReference type="PROSITE" id="PS51257">
    <property type="entry name" value="PROKAR_LIPOPROTEIN"/>
    <property type="match status" value="1"/>
</dbReference>
<protein>
    <recommendedName>
        <fullName evidence="4">Lipoprotein</fullName>
    </recommendedName>
</protein>
<dbReference type="AlphaFoldDB" id="A0A369YBE2"/>
<evidence type="ECO:0008006" key="4">
    <source>
        <dbReference type="Google" id="ProtNLM"/>
    </source>
</evidence>
<keyword evidence="1" id="KW-0732">Signal</keyword>
<feature type="chain" id="PRO_5017042634" description="Lipoprotein" evidence="1">
    <location>
        <begin position="23"/>
        <end position="231"/>
    </location>
</feature>
<sequence length="231" mass="26038">MKNVLIKLLSAICLSLMLSSCATYLLWEGKSNLSTGDTHEEILYERDLGTDKIVALGQDKNSNRVLIFSTEYLIYLHNASSQEVQKLTAAKFSNSFYVDKEIKITTEDYLLVNANFPLYYKVANESEKQKIQQLGFHCKAEICHKNLDLLGDIYDLKSSKVKIHRPSTQLARPLPFTFKQKTKKYGDKKVSAKVEEVVAATVLTPFALALDVITLPIQVFFAADFALSKSE</sequence>
<dbReference type="EMBL" id="QEPN01000006">
    <property type="protein sequence ID" value="RDE70854.1"/>
    <property type="molecule type" value="Genomic_DNA"/>
</dbReference>
<feature type="signal peptide" evidence="1">
    <location>
        <begin position="1"/>
        <end position="22"/>
    </location>
</feature>
<evidence type="ECO:0000256" key="1">
    <source>
        <dbReference type="SAM" id="SignalP"/>
    </source>
</evidence>
<name>A0A369YBE2_9PAST</name>